<dbReference type="CDD" id="cd02440">
    <property type="entry name" value="AdoMet_MTases"/>
    <property type="match status" value="1"/>
</dbReference>
<evidence type="ECO:0000313" key="4">
    <source>
        <dbReference type="Proteomes" id="UP000009236"/>
    </source>
</evidence>
<dbReference type="Pfam" id="PF13649">
    <property type="entry name" value="Methyltransf_25"/>
    <property type="match status" value="1"/>
</dbReference>
<dbReference type="RefSeq" id="WP_013838093.1">
    <property type="nucleotide sequence ID" value="NC_015588.1"/>
</dbReference>
<dbReference type="Proteomes" id="UP000009236">
    <property type="component" value="Chromosome"/>
</dbReference>
<keyword evidence="4" id="KW-1185">Reference proteome</keyword>
<dbReference type="Gene3D" id="3.40.50.150">
    <property type="entry name" value="Vaccinia Virus protein VP39"/>
    <property type="match status" value="1"/>
</dbReference>
<reference evidence="3 4" key="1">
    <citation type="submission" date="2011-05" db="EMBL/GenBank/DDBJ databases">
        <title>Complete sequence of Isoptericola variabilis 225.</title>
        <authorList>
            <consortium name="US DOE Joint Genome Institute"/>
            <person name="Lucas S."/>
            <person name="Han J."/>
            <person name="Lapidus A."/>
            <person name="Cheng J.-F."/>
            <person name="Goodwin L."/>
            <person name="Pitluck S."/>
            <person name="Peters L."/>
            <person name="Mikhailova N."/>
            <person name="Zeytun A."/>
            <person name="Han C."/>
            <person name="Tapia R."/>
            <person name="Land M."/>
            <person name="Hauser L."/>
            <person name="Kyrpides N."/>
            <person name="Ivanova N."/>
            <person name="Pagani I."/>
            <person name="Siebers A."/>
            <person name="Allgaier M."/>
            <person name="Thelen M."/>
            <person name="Hugenholtz P."/>
            <person name="Gladden J."/>
            <person name="Woyke T."/>
        </authorList>
    </citation>
    <scope>NUCLEOTIDE SEQUENCE [LARGE SCALE GENOMIC DNA]</scope>
    <source>
        <strain evidence="4">225</strain>
    </source>
</reference>
<gene>
    <name evidence="3" type="ordered locus">Isova_0917</name>
</gene>
<dbReference type="HOGENOM" id="CLU_069129_7_4_11"/>
<dbReference type="STRING" id="743718.Isova_0917"/>
<feature type="domain" description="Methyltransferase" evidence="2">
    <location>
        <begin position="37"/>
        <end position="130"/>
    </location>
</feature>
<name>F6FPI8_ISOV2</name>
<dbReference type="SUPFAM" id="SSF53335">
    <property type="entry name" value="S-adenosyl-L-methionine-dependent methyltransferases"/>
    <property type="match status" value="1"/>
</dbReference>
<keyword evidence="1 3" id="KW-0808">Transferase</keyword>
<dbReference type="PANTHER" id="PTHR43861:SF3">
    <property type="entry name" value="PUTATIVE (AFU_ORTHOLOGUE AFUA_2G14390)-RELATED"/>
    <property type="match status" value="1"/>
</dbReference>
<dbReference type="AlphaFoldDB" id="F6FPI8"/>
<dbReference type="InterPro" id="IPR041698">
    <property type="entry name" value="Methyltransf_25"/>
</dbReference>
<protein>
    <submittedName>
        <fullName evidence="3">Methyltransferase type 11</fullName>
    </submittedName>
</protein>
<evidence type="ECO:0000313" key="3">
    <source>
        <dbReference type="EMBL" id="AEG43701.1"/>
    </source>
</evidence>
<dbReference type="eggNOG" id="COG2226">
    <property type="taxonomic scope" value="Bacteria"/>
</dbReference>
<dbReference type="EMBL" id="CP002810">
    <property type="protein sequence ID" value="AEG43701.1"/>
    <property type="molecule type" value="Genomic_DNA"/>
</dbReference>
<dbReference type="KEGG" id="iva:Isova_0917"/>
<dbReference type="GO" id="GO:0032259">
    <property type="term" value="P:methylation"/>
    <property type="evidence" value="ECO:0007669"/>
    <property type="project" value="UniProtKB-KW"/>
</dbReference>
<organism evidence="4">
    <name type="scientific">Isoptericola variabilis (strain 225)</name>
    <dbReference type="NCBI Taxonomy" id="743718"/>
    <lineage>
        <taxon>Bacteria</taxon>
        <taxon>Bacillati</taxon>
        <taxon>Actinomycetota</taxon>
        <taxon>Actinomycetes</taxon>
        <taxon>Micrococcales</taxon>
        <taxon>Promicromonosporaceae</taxon>
        <taxon>Isoptericola</taxon>
    </lineage>
</organism>
<keyword evidence="3" id="KW-0489">Methyltransferase</keyword>
<evidence type="ECO:0000259" key="2">
    <source>
        <dbReference type="Pfam" id="PF13649"/>
    </source>
</evidence>
<dbReference type="PANTHER" id="PTHR43861">
    <property type="entry name" value="TRANS-ACONITATE 2-METHYLTRANSFERASE-RELATED"/>
    <property type="match status" value="1"/>
</dbReference>
<dbReference type="InterPro" id="IPR029063">
    <property type="entry name" value="SAM-dependent_MTases_sf"/>
</dbReference>
<sequence>MGLTDEQRAAWYDAENTWAADDDFFLALANERPRRRILDLGCGTGRLTTALVAAGHQVTGVDPDAGALEAAARKPHGEKVGWLVGTSSVLLQDAAFDLALMTGHVAQAIVGAEEWAATLADLHRVLVPGGVLAFDSRDPDARAWERWNPRDSRGETVLADGTRVESWYEVTRVADGIVTFVDHGVFPDGTHEVTTAQLAFRSQQRLRDDLARAGFDVERVHGGWHGEPVGQGVGELVVVARR</sequence>
<accession>F6FPI8</accession>
<dbReference type="GO" id="GO:0008168">
    <property type="term" value="F:methyltransferase activity"/>
    <property type="evidence" value="ECO:0007669"/>
    <property type="project" value="UniProtKB-KW"/>
</dbReference>
<evidence type="ECO:0000256" key="1">
    <source>
        <dbReference type="ARBA" id="ARBA00022679"/>
    </source>
</evidence>
<proteinExistence type="predicted"/>